<evidence type="ECO:0000313" key="3">
    <source>
        <dbReference type="Proteomes" id="UP001516023"/>
    </source>
</evidence>
<proteinExistence type="predicted"/>
<name>A0ABD3R364_9STRA</name>
<protein>
    <submittedName>
        <fullName evidence="2">Uncharacterized protein</fullName>
    </submittedName>
</protein>
<feature type="compositionally biased region" description="Polar residues" evidence="1">
    <location>
        <begin position="106"/>
        <end position="136"/>
    </location>
</feature>
<sequence length="713" mass="81543">MNFQTLLRRITSNHDRMQYNNTEQCQKSHALIAEAFINHSLGRGASTCHLQLNLTMKHLAIVSIFFTTAAGLPAQKIEPRSHISHVDRYLKKTPAPTTDAPTRTPSLSPTISFAPTSRATISMAPTSNSTEAPTTMSPTASNAPSLLPSLAPSLSQQPSISPTATPSVYPSIAPSAIPSVSPTQSSQPSEAPWAYTRPPRVDIRYKPWLELDEDTKQVAMNLEYDRYSWENYGRNDVEFYSWEDLDDGYMGNATLLGYDQRSWDCWQNHYESYRWIDLALPGIQVLQFFDTLGYNISYWNGYTNSTTSRSEDRMWYDLSADERYAACQLCFIRRSWNEEDVVFNGMFPMVKPAFRFVEWDSLEDDKKEAAEELGYENVTWNVLGLAVVEERGWKKLTRQERAAATTLGWTDITWDCWSNHFRSYAWEDLVFYGLDFLYSALGWNASSWEGQQDPPPSSEKYWDLLNDIERESANALCYFRDNWDGEDMTPNNGPFPFRIPAKRYVPWKELPNADRQRAYDSLFYDEDTWDIYGVAEIEKKTWRDLTPWEQSEATKLGFIPNSWDCFQNHYLQKEWYDINWDIRDAMNILGWDEKTWAEQAQPDSYSNKWEVLSEDEQKAAYKICYFNINWPGGTDASIEDVATFIENVQAIQSSPVSISNIATDDTPQSSDSSNTKAGPSELAASMASPSSSGGWTPLITEFSTLFILAQLVI</sequence>
<accession>A0ABD3R364</accession>
<comment type="caution">
    <text evidence="2">The sequence shown here is derived from an EMBL/GenBank/DDBJ whole genome shotgun (WGS) entry which is preliminary data.</text>
</comment>
<organism evidence="2 3">
    <name type="scientific">Cyclotella cryptica</name>
    <dbReference type="NCBI Taxonomy" id="29204"/>
    <lineage>
        <taxon>Eukaryota</taxon>
        <taxon>Sar</taxon>
        <taxon>Stramenopiles</taxon>
        <taxon>Ochrophyta</taxon>
        <taxon>Bacillariophyta</taxon>
        <taxon>Coscinodiscophyceae</taxon>
        <taxon>Thalassiosirophycidae</taxon>
        <taxon>Stephanodiscales</taxon>
        <taxon>Stephanodiscaceae</taxon>
        <taxon>Cyclotella</taxon>
    </lineage>
</organism>
<evidence type="ECO:0000313" key="2">
    <source>
        <dbReference type="EMBL" id="KAL3804480.1"/>
    </source>
</evidence>
<dbReference type="Proteomes" id="UP001516023">
    <property type="component" value="Unassembled WGS sequence"/>
</dbReference>
<feature type="region of interest" description="Disordered" evidence="1">
    <location>
        <begin position="659"/>
        <end position="693"/>
    </location>
</feature>
<feature type="compositionally biased region" description="Low complexity" evidence="1">
    <location>
        <begin position="93"/>
        <end position="105"/>
    </location>
</feature>
<evidence type="ECO:0000256" key="1">
    <source>
        <dbReference type="SAM" id="MobiDB-lite"/>
    </source>
</evidence>
<feature type="region of interest" description="Disordered" evidence="1">
    <location>
        <begin position="92"/>
        <end position="167"/>
    </location>
</feature>
<feature type="compositionally biased region" description="Low complexity" evidence="1">
    <location>
        <begin position="137"/>
        <end position="167"/>
    </location>
</feature>
<reference evidence="2 3" key="1">
    <citation type="journal article" date="2020" name="G3 (Bethesda)">
        <title>Improved Reference Genome for Cyclotella cryptica CCMP332, a Model for Cell Wall Morphogenesis, Salinity Adaptation, and Lipid Production in Diatoms (Bacillariophyta).</title>
        <authorList>
            <person name="Roberts W.R."/>
            <person name="Downey K.M."/>
            <person name="Ruck E.C."/>
            <person name="Traller J.C."/>
            <person name="Alverson A.J."/>
        </authorList>
    </citation>
    <scope>NUCLEOTIDE SEQUENCE [LARGE SCALE GENOMIC DNA]</scope>
    <source>
        <strain evidence="2 3">CCMP332</strain>
    </source>
</reference>
<feature type="compositionally biased region" description="Polar residues" evidence="1">
    <location>
        <begin position="659"/>
        <end position="677"/>
    </location>
</feature>
<dbReference type="AlphaFoldDB" id="A0ABD3R364"/>
<feature type="compositionally biased region" description="Low complexity" evidence="1">
    <location>
        <begin position="680"/>
        <end position="692"/>
    </location>
</feature>
<dbReference type="EMBL" id="JABMIG020000007">
    <property type="protein sequence ID" value="KAL3804480.1"/>
    <property type="molecule type" value="Genomic_DNA"/>
</dbReference>
<gene>
    <name evidence="2" type="ORF">HJC23_002519</name>
</gene>
<keyword evidence="3" id="KW-1185">Reference proteome</keyword>